<evidence type="ECO:0000313" key="1">
    <source>
        <dbReference type="EMBL" id="MFI6496947.1"/>
    </source>
</evidence>
<accession>A0ABW7YM18</accession>
<dbReference type="Proteomes" id="UP001612741">
    <property type="component" value="Unassembled WGS sequence"/>
</dbReference>
<comment type="caution">
    <text evidence="1">The sequence shown here is derived from an EMBL/GenBank/DDBJ whole genome shotgun (WGS) entry which is preliminary data.</text>
</comment>
<reference evidence="1 2" key="1">
    <citation type="submission" date="2024-10" db="EMBL/GenBank/DDBJ databases">
        <title>The Natural Products Discovery Center: Release of the First 8490 Sequenced Strains for Exploring Actinobacteria Biosynthetic Diversity.</title>
        <authorList>
            <person name="Kalkreuter E."/>
            <person name="Kautsar S.A."/>
            <person name="Yang D."/>
            <person name="Bader C.D."/>
            <person name="Teijaro C.N."/>
            <person name="Fluegel L."/>
            <person name="Davis C.M."/>
            <person name="Simpson J.R."/>
            <person name="Lauterbach L."/>
            <person name="Steele A.D."/>
            <person name="Gui C."/>
            <person name="Meng S."/>
            <person name="Li G."/>
            <person name="Viehrig K."/>
            <person name="Ye F."/>
            <person name="Su P."/>
            <person name="Kiefer A.F."/>
            <person name="Nichols A."/>
            <person name="Cepeda A.J."/>
            <person name="Yan W."/>
            <person name="Fan B."/>
            <person name="Jiang Y."/>
            <person name="Adhikari A."/>
            <person name="Zheng C.-J."/>
            <person name="Schuster L."/>
            <person name="Cowan T.M."/>
            <person name="Smanski M.J."/>
            <person name="Chevrette M.G."/>
            <person name="De Carvalho L.P.S."/>
            <person name="Shen B."/>
        </authorList>
    </citation>
    <scope>NUCLEOTIDE SEQUENCE [LARGE SCALE GENOMIC DNA]</scope>
    <source>
        <strain evidence="1 2">NPDC050545</strain>
    </source>
</reference>
<gene>
    <name evidence="1" type="ORF">ACIBG2_06175</name>
</gene>
<evidence type="ECO:0000313" key="2">
    <source>
        <dbReference type="Proteomes" id="UP001612741"/>
    </source>
</evidence>
<dbReference type="RefSeq" id="WP_397079464.1">
    <property type="nucleotide sequence ID" value="NZ_JBITGY010000002.1"/>
</dbReference>
<sequence length="87" mass="9355">MADESYTEADLAEWKATITAIGPEGVSSGPSSDTYEAIANLCSGWGIYFNVPTPIAELVEHALQVGYEQALEHVRQGEIRGLGEVDE</sequence>
<organism evidence="1 2">
    <name type="scientific">Nonomuraea typhae</name>
    <dbReference type="NCBI Taxonomy" id="2603600"/>
    <lineage>
        <taxon>Bacteria</taxon>
        <taxon>Bacillati</taxon>
        <taxon>Actinomycetota</taxon>
        <taxon>Actinomycetes</taxon>
        <taxon>Streptosporangiales</taxon>
        <taxon>Streptosporangiaceae</taxon>
        <taxon>Nonomuraea</taxon>
    </lineage>
</organism>
<protein>
    <submittedName>
        <fullName evidence="1">Uncharacterized protein</fullName>
    </submittedName>
</protein>
<dbReference type="EMBL" id="JBITGY010000002">
    <property type="protein sequence ID" value="MFI6496947.1"/>
    <property type="molecule type" value="Genomic_DNA"/>
</dbReference>
<proteinExistence type="predicted"/>
<keyword evidence="2" id="KW-1185">Reference proteome</keyword>
<name>A0ABW7YM18_9ACTN</name>